<dbReference type="KEGG" id="msl:Msil_2658"/>
<keyword evidence="3" id="KW-1185">Reference proteome</keyword>
<feature type="transmembrane region" description="Helical" evidence="1">
    <location>
        <begin position="9"/>
        <end position="26"/>
    </location>
</feature>
<gene>
    <name evidence="2" type="ordered locus">Msil_2658</name>
</gene>
<evidence type="ECO:0000313" key="3">
    <source>
        <dbReference type="Proteomes" id="UP000002257"/>
    </source>
</evidence>
<evidence type="ECO:0000313" key="2">
    <source>
        <dbReference type="EMBL" id="ACK51581.1"/>
    </source>
</evidence>
<keyword evidence="1" id="KW-0812">Transmembrane</keyword>
<keyword evidence="1" id="KW-0472">Membrane</keyword>
<evidence type="ECO:0000256" key="1">
    <source>
        <dbReference type="SAM" id="Phobius"/>
    </source>
</evidence>
<dbReference type="InterPro" id="IPR018688">
    <property type="entry name" value="PpoB2-like"/>
</dbReference>
<dbReference type="HOGENOM" id="CLU_065506_1_0_5"/>
<feature type="transmembrane region" description="Helical" evidence="1">
    <location>
        <begin position="233"/>
        <end position="253"/>
    </location>
</feature>
<proteinExistence type="predicted"/>
<dbReference type="eggNOG" id="COG5486">
    <property type="taxonomic scope" value="Bacteria"/>
</dbReference>
<feature type="transmembrane region" description="Helical" evidence="1">
    <location>
        <begin position="191"/>
        <end position="213"/>
    </location>
</feature>
<name>B8EQ91_METSB</name>
<dbReference type="Proteomes" id="UP000002257">
    <property type="component" value="Chromosome"/>
</dbReference>
<dbReference type="OrthoDB" id="164118at2"/>
<accession>B8EQ91</accession>
<dbReference type="AlphaFoldDB" id="B8EQ91"/>
<keyword evidence="1" id="KW-1133">Transmembrane helix</keyword>
<dbReference type="EMBL" id="CP001280">
    <property type="protein sequence ID" value="ACK51581.1"/>
    <property type="molecule type" value="Genomic_DNA"/>
</dbReference>
<feature type="transmembrane region" description="Helical" evidence="1">
    <location>
        <begin position="58"/>
        <end position="84"/>
    </location>
</feature>
<feature type="transmembrane region" description="Helical" evidence="1">
    <location>
        <begin position="137"/>
        <end position="155"/>
    </location>
</feature>
<dbReference type="STRING" id="395965.Msil_2658"/>
<dbReference type="RefSeq" id="WP_012591650.1">
    <property type="nucleotide sequence ID" value="NC_011666.1"/>
</dbReference>
<protein>
    <recommendedName>
        <fullName evidence="4">Metal-binding protein</fullName>
    </recommendedName>
</protein>
<dbReference type="Pfam" id="PF09948">
    <property type="entry name" value="PpoB2"/>
    <property type="match status" value="1"/>
</dbReference>
<sequence>MAPWRRDRIVAMGSLIVVVALSWLYLARMNMSREGGDMICMATPGMAGAPLEQFATTFLLWIVMMAAMMLPTALPAIDVFGSFAHKRRSAIGSAPATTLFVLGYVAVWSVYSVFAAAGQVALSRAALLSSTLQGASVAPSVALLVLAGAFQFTPLKEACLTQCRSPFLFFLAKWRDGNWAAFMLGIRHGGYCVGCCWALMGLMFVFGAMNLLWMGALSVFMLGEKIAPASWRLNRGAGVVLILWGVFLATRLLR</sequence>
<feature type="transmembrane region" description="Helical" evidence="1">
    <location>
        <begin position="96"/>
        <end position="117"/>
    </location>
</feature>
<evidence type="ECO:0008006" key="4">
    <source>
        <dbReference type="Google" id="ProtNLM"/>
    </source>
</evidence>
<organism evidence="2 3">
    <name type="scientific">Methylocella silvestris (strain DSM 15510 / CIP 108128 / LMG 27833 / NCIMB 13906 / BL2)</name>
    <dbReference type="NCBI Taxonomy" id="395965"/>
    <lineage>
        <taxon>Bacteria</taxon>
        <taxon>Pseudomonadati</taxon>
        <taxon>Pseudomonadota</taxon>
        <taxon>Alphaproteobacteria</taxon>
        <taxon>Hyphomicrobiales</taxon>
        <taxon>Beijerinckiaceae</taxon>
        <taxon>Methylocella</taxon>
    </lineage>
</organism>
<reference evidence="2 3" key="1">
    <citation type="journal article" date="2010" name="J. Bacteriol.">
        <title>Complete genome sequence of the aerobic facultative methanotroph Methylocella silvestris BL2.</title>
        <authorList>
            <person name="Chen Y."/>
            <person name="Crombie A."/>
            <person name="Rahman M.T."/>
            <person name="Dedysh S.N."/>
            <person name="Liesack W."/>
            <person name="Stott M.B."/>
            <person name="Alam M."/>
            <person name="Theisen A.R."/>
            <person name="Murrell J.C."/>
            <person name="Dunfield P.F."/>
        </authorList>
    </citation>
    <scope>NUCLEOTIDE SEQUENCE [LARGE SCALE GENOMIC DNA]</scope>
    <source>
        <strain evidence="3">DSM 15510 / CIP 108128 / LMG 27833 / NCIMB 13906 / BL2</strain>
    </source>
</reference>